<reference evidence="4 5" key="1">
    <citation type="submission" date="2018-03" db="EMBL/GenBank/DDBJ databases">
        <title>Whole genome sequencing of Histamine producing bacteria.</title>
        <authorList>
            <person name="Butler K."/>
        </authorList>
    </citation>
    <scope>NUCLEOTIDE SEQUENCE [LARGE SCALE GENOMIC DNA]</scope>
    <source>
        <strain evidence="3 5">FS-6.1</strain>
        <strain evidence="2 4">FS-6.2</strain>
    </source>
</reference>
<keyword evidence="1" id="KW-0472">Membrane</keyword>
<dbReference type="AlphaFoldDB" id="A0A2T3JSZ0"/>
<feature type="transmembrane region" description="Helical" evidence="1">
    <location>
        <begin position="12"/>
        <end position="30"/>
    </location>
</feature>
<dbReference type="EMBL" id="PYMP01000008">
    <property type="protein sequence ID" value="PSU52266.1"/>
    <property type="molecule type" value="Genomic_DNA"/>
</dbReference>
<comment type="caution">
    <text evidence="3">The sequence shown here is derived from an EMBL/GenBank/DDBJ whole genome shotgun (WGS) entry which is preliminary data.</text>
</comment>
<accession>A0A2T3JSZ0</accession>
<sequence>MNKHQQSGMTTLLITSMLLIVALLFSLASYKNLFYQIKRTQNEVIARQAHWAAEGGLECGFVELKQKNIRPTDPAFSKKCTVLAPVSELRIDYFPLTADQPKYELISRYSKAEVKHDVSKSINYGGIGVSSTLETSGSVELSGSQHFVPNPTASKKDGLYKCKSIVAGGEVNYVAGDGGELHFLTTDSTVSVHAGGPLGAPLFTCHSEYRSNMYDVNKRPDYTVGHGKFGDIVENQTVNVFKNIFGKELTEANLVREEFRSHPKGIVITGKTSDGWITNCSQKIKEAYATGKRRIWADGSCAITGNILGSKNELTNDEAIQLVIFDGLFHINGVSYIDGLIYQYISPSFNIRNGWLDLFNSQSSINVSSGDLSQSVAETGGYDKYVLNVYAAINIDGGIGVDAPNQTIRINGSIVPAYNSDKTGKYINVLTWQQGSWHDF</sequence>
<evidence type="ECO:0008006" key="6">
    <source>
        <dbReference type="Google" id="ProtNLM"/>
    </source>
</evidence>
<evidence type="ECO:0000256" key="1">
    <source>
        <dbReference type="SAM" id="Phobius"/>
    </source>
</evidence>
<keyword evidence="1" id="KW-0812">Transmembrane</keyword>
<dbReference type="Proteomes" id="UP000241618">
    <property type="component" value="Unassembled WGS sequence"/>
</dbReference>
<proteinExistence type="predicted"/>
<protein>
    <recommendedName>
        <fullName evidence="6">Type 4 fimbrial biogenesis protein PilX N-terminal domain-containing protein</fullName>
    </recommendedName>
</protein>
<keyword evidence="1" id="KW-1133">Transmembrane helix</keyword>
<evidence type="ECO:0000313" key="5">
    <source>
        <dbReference type="Proteomes" id="UP000241618"/>
    </source>
</evidence>
<evidence type="ECO:0000313" key="3">
    <source>
        <dbReference type="EMBL" id="PSU52266.1"/>
    </source>
</evidence>
<organism evidence="3 5">
    <name type="scientific">Photobacterium phosphoreum</name>
    <dbReference type="NCBI Taxonomy" id="659"/>
    <lineage>
        <taxon>Bacteria</taxon>
        <taxon>Pseudomonadati</taxon>
        <taxon>Pseudomonadota</taxon>
        <taxon>Gammaproteobacteria</taxon>
        <taxon>Vibrionales</taxon>
        <taxon>Vibrionaceae</taxon>
        <taxon>Photobacterium</taxon>
    </lineage>
</organism>
<dbReference type="Proteomes" id="UP000241405">
    <property type="component" value="Unassembled WGS sequence"/>
</dbReference>
<dbReference type="EMBL" id="PYMO01000007">
    <property type="protein sequence ID" value="PSU25426.1"/>
    <property type="molecule type" value="Genomic_DNA"/>
</dbReference>
<keyword evidence="4" id="KW-1185">Reference proteome</keyword>
<evidence type="ECO:0000313" key="2">
    <source>
        <dbReference type="EMBL" id="PSU25426.1"/>
    </source>
</evidence>
<dbReference type="RefSeq" id="WP_107189792.1">
    <property type="nucleotide sequence ID" value="NZ_PYMN01000008.1"/>
</dbReference>
<evidence type="ECO:0000313" key="4">
    <source>
        <dbReference type="Proteomes" id="UP000241405"/>
    </source>
</evidence>
<name>A0A2T3JSZ0_PHOPO</name>
<gene>
    <name evidence="3" type="ORF">C9J18_10795</name>
    <name evidence="2" type="ORF">CTM96_08755</name>
</gene>